<dbReference type="RefSeq" id="WP_092892508.1">
    <property type="nucleotide sequence ID" value="NZ_CP061498.1"/>
</dbReference>
<sequence length="203" mass="22615">MGNLTASDIANHFDVSRARVSQWVSEGKLDGCYQGEGRSRRFDAAAVATALGKTLDPGQLMGNGAQTRRQIRSQGSDAPTPAPKKDALLAASDPDRYELARIQNAEEDARRKRRDNQRDEGRWVLAEEVQRQSAKALAQEIAQFETVLRDGARAVADRFGVDYREARALLMDLWRTHRVIRTDRLTEQVASVDMSAAEMEDDA</sequence>
<evidence type="ECO:0000313" key="3">
    <source>
        <dbReference type="Proteomes" id="UP000198539"/>
    </source>
</evidence>
<protein>
    <recommendedName>
        <fullName evidence="4">Helix-turn-helix domain-containing protein</fullName>
    </recommendedName>
</protein>
<dbReference type="EMBL" id="FNOM01000025">
    <property type="protein sequence ID" value="SDX81531.1"/>
    <property type="molecule type" value="Genomic_DNA"/>
</dbReference>
<keyword evidence="3" id="KW-1185">Reference proteome</keyword>
<gene>
    <name evidence="2" type="ORF">SAMN04488238_12519</name>
</gene>
<dbReference type="Proteomes" id="UP000198539">
    <property type="component" value="Unassembled WGS sequence"/>
</dbReference>
<organism evidence="2 3">
    <name type="scientific">Roseicitreum antarcticum</name>
    <dbReference type="NCBI Taxonomy" id="564137"/>
    <lineage>
        <taxon>Bacteria</taxon>
        <taxon>Pseudomonadati</taxon>
        <taxon>Pseudomonadota</taxon>
        <taxon>Alphaproteobacteria</taxon>
        <taxon>Rhodobacterales</taxon>
        <taxon>Paracoccaceae</taxon>
        <taxon>Roseicitreum</taxon>
    </lineage>
</organism>
<evidence type="ECO:0000313" key="2">
    <source>
        <dbReference type="EMBL" id="SDX81531.1"/>
    </source>
</evidence>
<proteinExistence type="predicted"/>
<evidence type="ECO:0008006" key="4">
    <source>
        <dbReference type="Google" id="ProtNLM"/>
    </source>
</evidence>
<feature type="region of interest" description="Disordered" evidence="1">
    <location>
        <begin position="55"/>
        <end position="90"/>
    </location>
</feature>
<dbReference type="OrthoDB" id="7852579at2"/>
<dbReference type="STRING" id="564137.SAMN04488238_12519"/>
<accession>A0A1H3ES15</accession>
<dbReference type="AlphaFoldDB" id="A0A1H3ES15"/>
<name>A0A1H3ES15_9RHOB</name>
<evidence type="ECO:0000256" key="1">
    <source>
        <dbReference type="SAM" id="MobiDB-lite"/>
    </source>
</evidence>
<reference evidence="2 3" key="1">
    <citation type="submission" date="2016-10" db="EMBL/GenBank/DDBJ databases">
        <authorList>
            <person name="de Groot N.N."/>
        </authorList>
    </citation>
    <scope>NUCLEOTIDE SEQUENCE [LARGE SCALE GENOMIC DNA]</scope>
    <source>
        <strain evidence="2 3">CGMCC 1.8894</strain>
    </source>
</reference>
<feature type="compositionally biased region" description="Polar residues" evidence="1">
    <location>
        <begin position="64"/>
        <end position="77"/>
    </location>
</feature>